<dbReference type="InterPro" id="IPR043128">
    <property type="entry name" value="Rev_trsase/Diguanyl_cyclase"/>
</dbReference>
<feature type="compositionally biased region" description="Basic residues" evidence="1">
    <location>
        <begin position="117"/>
        <end position="135"/>
    </location>
</feature>
<sequence length="1111" mass="127703">MAVSDSELFKMDQEKADNINKIMLNQNEQNANSNKTPDNPNDGTGSSTEVQPKEREPSTKRKRKYAYSSSSEEEDSSSSESDNGESSSSESSSSSNNSSLEESSNELESSDSDTQRRKNKKKKGHKRKKNKRRRTESKSNKEDRFNPTSQEEKTSWKLSKSKASYVRKNFNTYISEKTLKDSILEKYPVPKNAGKPKELDTFMKDMYYDSKKNFVCESDKKLRKVQQKLYDVMGPLGTLWKNLSKTKKNSTKTVSGPEIIELLDQSVVLLGQANNSLNFIRRLTGLTSLGIDKIQAASMLKESSEDFKPKSDKLFGKNFYKTLKHRSKDLKLSRSLIRDLKKKPNRQGPSGKGAPSLHHHQNRAQEEGQRPQREDRHNNRNRGERKSKRDSISLSQKSCSSKSKLNGKKRSLKHKINKRSKNVHPVLLNLIKTSKEITKPLAGRLKYFSENWEKLTTDQWILQTIRGMTLDLINIPRQKVSPKDINMPKEQRELVDLEITELLRKGAIYPVKAETGQFVSTIFLREKKNGKQRPIINLKNLNSYIVYEKFKMEGLKQMTEMLKKGDLMVKLDMKDAYFNLPIRSDYRKFVRFTWKGCLYEFACLCFGLAPGPRIFTKILKVPVQFLRRLNIRLVIYLDDILVMGENLETILQARDTIIYLLQNLGFVINQEKSVMEPTVEIEFLGMLINSEEMTISLPEEKIENIVGLCQKVLQSKEITLRELSKLIGKLTSTYAAVLPAPLNCKFLQMNLIKGLKNQLSYETTVKLDRQGKLELDWWIENLKLQNGRKINLGPPDLIIQSDAAKTGGWGAHCQGKKTGGQWNQWENQQHINIQETIAAELAIRTFTKLKKPKRLHLQIDNTVALSCILKMGSTKNEILTQYAKRIWDYLLKHQIMITVEYLPSHLNKEADRESRRGLDRSEWKLDPKVFRETCKKFQFQPTIDLFASRHSFQMTPFVSWKPDPYALATDAMQMCWTQRKPYAFPPFSLIGRVLEKVDQEEGNMVLIAPIWQTQTWYPKLVEMCVRRPILLPTTGEILRDPKGNKHPLGETLRLGAWLISGVNILRQEFQKGQPSLLQMPDLEVQRLLTNRPGNGGAAGVSKGRLILFDVL</sequence>
<feature type="region of interest" description="Disordered" evidence="1">
    <location>
        <begin position="19"/>
        <end position="158"/>
    </location>
</feature>
<feature type="compositionally biased region" description="Basic and acidic residues" evidence="1">
    <location>
        <begin position="136"/>
        <end position="155"/>
    </location>
</feature>
<organism evidence="3 4">
    <name type="scientific">Clytia hemisphaerica</name>
    <dbReference type="NCBI Taxonomy" id="252671"/>
    <lineage>
        <taxon>Eukaryota</taxon>
        <taxon>Metazoa</taxon>
        <taxon>Cnidaria</taxon>
        <taxon>Hydrozoa</taxon>
        <taxon>Hydroidolina</taxon>
        <taxon>Leptothecata</taxon>
        <taxon>Obeliida</taxon>
        <taxon>Clytiidae</taxon>
        <taxon>Clytia</taxon>
    </lineage>
</organism>
<feature type="region of interest" description="Disordered" evidence="1">
    <location>
        <begin position="339"/>
        <end position="419"/>
    </location>
</feature>
<dbReference type="InterPro" id="IPR036397">
    <property type="entry name" value="RNaseH_sf"/>
</dbReference>
<feature type="compositionally biased region" description="Low complexity" evidence="1">
    <location>
        <begin position="392"/>
        <end position="404"/>
    </location>
</feature>
<dbReference type="AlphaFoldDB" id="A0A7M6DND4"/>
<dbReference type="GO" id="GO:0003676">
    <property type="term" value="F:nucleic acid binding"/>
    <property type="evidence" value="ECO:0007669"/>
    <property type="project" value="InterPro"/>
</dbReference>
<accession>A0A7M6DND4</accession>
<evidence type="ECO:0000313" key="3">
    <source>
        <dbReference type="EnsemblMetazoa" id="CLYHEMP017842.1"/>
    </source>
</evidence>
<dbReference type="PROSITE" id="PS50878">
    <property type="entry name" value="RT_POL"/>
    <property type="match status" value="1"/>
</dbReference>
<feature type="compositionally biased region" description="Low complexity" evidence="1">
    <location>
        <begin position="78"/>
        <end position="102"/>
    </location>
</feature>
<dbReference type="EnsemblMetazoa" id="CLYHEMT017842.1">
    <property type="protein sequence ID" value="CLYHEMP017842.1"/>
    <property type="gene ID" value="CLYHEMG017842"/>
</dbReference>
<dbReference type="InterPro" id="IPR043502">
    <property type="entry name" value="DNA/RNA_pol_sf"/>
</dbReference>
<feature type="compositionally biased region" description="Basic and acidic residues" evidence="1">
    <location>
        <begin position="363"/>
        <end position="391"/>
    </location>
</feature>
<feature type="domain" description="Reverse transcriptase" evidence="2">
    <location>
        <begin position="506"/>
        <end position="688"/>
    </location>
</feature>
<protein>
    <recommendedName>
        <fullName evidence="2">Reverse transcriptase domain-containing protein</fullName>
    </recommendedName>
</protein>
<feature type="compositionally biased region" description="Polar residues" evidence="1">
    <location>
        <begin position="23"/>
        <end position="50"/>
    </location>
</feature>
<dbReference type="SUPFAM" id="SSF56672">
    <property type="entry name" value="DNA/RNA polymerases"/>
    <property type="match status" value="1"/>
</dbReference>
<dbReference type="Gene3D" id="3.30.70.270">
    <property type="match status" value="1"/>
</dbReference>
<name>A0A7M6DND4_9CNID</name>
<feature type="compositionally biased region" description="Basic residues" evidence="1">
    <location>
        <begin position="405"/>
        <end position="419"/>
    </location>
</feature>
<dbReference type="PANTHER" id="PTHR33050:SF7">
    <property type="entry name" value="RIBONUCLEASE H"/>
    <property type="match status" value="1"/>
</dbReference>
<dbReference type="Proteomes" id="UP000594262">
    <property type="component" value="Unplaced"/>
</dbReference>
<dbReference type="Gene3D" id="3.10.10.10">
    <property type="entry name" value="HIV Type 1 Reverse Transcriptase, subunit A, domain 1"/>
    <property type="match status" value="1"/>
</dbReference>
<dbReference type="OrthoDB" id="2371919at2759"/>
<evidence type="ECO:0000256" key="1">
    <source>
        <dbReference type="SAM" id="MobiDB-lite"/>
    </source>
</evidence>
<reference evidence="3" key="1">
    <citation type="submission" date="2021-01" db="UniProtKB">
        <authorList>
            <consortium name="EnsemblMetazoa"/>
        </authorList>
    </citation>
    <scope>IDENTIFICATION</scope>
</reference>
<keyword evidence="4" id="KW-1185">Reference proteome</keyword>
<dbReference type="InterPro" id="IPR052055">
    <property type="entry name" value="Hepadnavirus_pol/RT"/>
</dbReference>
<dbReference type="PANTHER" id="PTHR33050">
    <property type="entry name" value="REVERSE TRANSCRIPTASE DOMAIN-CONTAINING PROTEIN"/>
    <property type="match status" value="1"/>
</dbReference>
<dbReference type="Gene3D" id="3.30.420.10">
    <property type="entry name" value="Ribonuclease H-like superfamily/Ribonuclease H"/>
    <property type="match status" value="1"/>
</dbReference>
<dbReference type="InterPro" id="IPR000477">
    <property type="entry name" value="RT_dom"/>
</dbReference>
<evidence type="ECO:0000259" key="2">
    <source>
        <dbReference type="PROSITE" id="PS50878"/>
    </source>
</evidence>
<evidence type="ECO:0000313" key="4">
    <source>
        <dbReference type="Proteomes" id="UP000594262"/>
    </source>
</evidence>
<dbReference type="CDD" id="cd09275">
    <property type="entry name" value="RNase_HI_RT_DIRS1"/>
    <property type="match status" value="1"/>
</dbReference>
<dbReference type="Pfam" id="PF00078">
    <property type="entry name" value="RVT_1"/>
    <property type="match status" value="1"/>
</dbReference>
<proteinExistence type="predicted"/>
<dbReference type="CDD" id="cd03714">
    <property type="entry name" value="RT_DIRS1"/>
    <property type="match status" value="1"/>
</dbReference>
<dbReference type="GO" id="GO:0006259">
    <property type="term" value="P:DNA metabolic process"/>
    <property type="evidence" value="ECO:0007669"/>
    <property type="project" value="UniProtKB-ARBA"/>
</dbReference>